<feature type="non-terminal residue" evidence="4">
    <location>
        <position position="1"/>
    </location>
</feature>
<dbReference type="InterPro" id="IPR051241">
    <property type="entry name" value="DZIP_RILPL"/>
</dbReference>
<organism evidence="4">
    <name type="scientific">Tetraselmis sp. GSL018</name>
    <dbReference type="NCBI Taxonomy" id="582737"/>
    <lineage>
        <taxon>Eukaryota</taxon>
        <taxon>Viridiplantae</taxon>
        <taxon>Chlorophyta</taxon>
        <taxon>core chlorophytes</taxon>
        <taxon>Chlorodendrophyceae</taxon>
        <taxon>Chlorodendrales</taxon>
        <taxon>Chlorodendraceae</taxon>
        <taxon>Tetraselmis</taxon>
    </lineage>
</organism>
<dbReference type="EMBL" id="GBEZ01003852">
    <property type="protein sequence ID" value="JAC81317.1"/>
    <property type="molecule type" value="Transcribed_RNA"/>
</dbReference>
<reference evidence="4" key="1">
    <citation type="submission" date="2014-05" db="EMBL/GenBank/DDBJ databases">
        <title>The transcriptome of the halophilic microalga Tetraselmis sp. GSL018 isolated from the Great Salt Lake, Utah.</title>
        <authorList>
            <person name="Jinkerson R.E."/>
            <person name="D'Adamo S."/>
            <person name="Posewitz M.C."/>
        </authorList>
    </citation>
    <scope>NUCLEOTIDE SEQUENCE</scope>
    <source>
        <strain evidence="4">GSL018</strain>
    </source>
</reference>
<dbReference type="AlphaFoldDB" id="A0A061S815"/>
<feature type="domain" description="Cilium assembly protein DZIP1 N-terminal" evidence="3">
    <location>
        <begin position="1"/>
        <end position="84"/>
    </location>
</feature>
<evidence type="ECO:0000256" key="2">
    <source>
        <dbReference type="SAM" id="MobiDB-lite"/>
    </source>
</evidence>
<dbReference type="PANTHER" id="PTHR21502:SF3">
    <property type="entry name" value="CILIUM ASSEMBLY PROTEIN DZIP1L"/>
    <property type="match status" value="1"/>
</dbReference>
<dbReference type="GO" id="GO:0008270">
    <property type="term" value="F:zinc ion binding"/>
    <property type="evidence" value="ECO:0007669"/>
    <property type="project" value="UniProtKB-KW"/>
</dbReference>
<dbReference type="InterPro" id="IPR032714">
    <property type="entry name" value="DZIP1_N"/>
</dbReference>
<dbReference type="Pfam" id="PF13815">
    <property type="entry name" value="Dzip-like_N"/>
    <property type="match status" value="1"/>
</dbReference>
<keyword evidence="1" id="KW-0175">Coiled coil</keyword>
<sequence>FSFRKRDRRLNWKQLQRVSVGRIAATNDVNTLCRLMDDIMHADIEAESLFHLTEGNLLKLFQLAQLTLQYVDHERRILDYQYTDFLDNRTLVLRLLERAGVASLDDLRNGTSDLSSKFSGLAGPELEDMFGKVRMEERALSRMALAGAVEETKRRYEAEMEEEELLREGRSGELTLSSDSRG</sequence>
<evidence type="ECO:0000259" key="3">
    <source>
        <dbReference type="Pfam" id="PF13815"/>
    </source>
</evidence>
<dbReference type="GO" id="GO:0005737">
    <property type="term" value="C:cytoplasm"/>
    <property type="evidence" value="ECO:0007669"/>
    <property type="project" value="UniProtKB-SubCell"/>
</dbReference>
<dbReference type="PANTHER" id="PTHR21502">
    <property type="entry name" value="ZINC FINGER PROTEIN DZIP1"/>
    <property type="match status" value="1"/>
</dbReference>
<gene>
    <name evidence="4" type="ORF">TSPGSL018_8214</name>
</gene>
<feature type="region of interest" description="Disordered" evidence="2">
    <location>
        <begin position="159"/>
        <end position="182"/>
    </location>
</feature>
<evidence type="ECO:0000256" key="1">
    <source>
        <dbReference type="ARBA" id="ARBA00023054"/>
    </source>
</evidence>
<accession>A0A061S815</accession>
<evidence type="ECO:0000313" key="4">
    <source>
        <dbReference type="EMBL" id="JAC81317.1"/>
    </source>
</evidence>
<name>A0A061S815_9CHLO</name>
<protein>
    <recommendedName>
        <fullName evidence="3">Cilium assembly protein DZIP1 N-terminal domain-containing protein</fullName>
    </recommendedName>
</protein>
<proteinExistence type="predicted"/>